<comment type="caution">
    <text evidence="2">The sequence shown here is derived from an EMBL/GenBank/DDBJ whole genome shotgun (WGS) entry which is preliminary data.</text>
</comment>
<sequence length="158" mass="17208">METVVTGVVVVLFFGALYVVGWEIGRWVSGGPRRVPPGLAPLTEHLGPRLRASRLGRDVVEGLERVGLLERRRPPSEPVPSVLLALELRRLAAEVRRIEASDQPHPAARIAAALAAYDHVLVQLCSRADVPTPIGLLPLDPRDRVDLEAELVATGVDW</sequence>
<gene>
    <name evidence="2" type="ORF">JQN70_09540</name>
</gene>
<dbReference type="Proteomes" id="UP001430172">
    <property type="component" value="Unassembled WGS sequence"/>
</dbReference>
<reference evidence="2" key="1">
    <citation type="submission" date="2021-02" db="EMBL/GenBank/DDBJ databases">
        <title>Phycicoccus sp. MQZ13P-5T, whole genome shotgun sequence.</title>
        <authorList>
            <person name="Tuo L."/>
        </authorList>
    </citation>
    <scope>NUCLEOTIDE SEQUENCE</scope>
    <source>
        <strain evidence="2">MQZ13P-5</strain>
    </source>
</reference>
<dbReference type="RefSeq" id="WP_204131099.1">
    <property type="nucleotide sequence ID" value="NZ_JAFDVD010000009.1"/>
</dbReference>
<keyword evidence="1" id="KW-0812">Transmembrane</keyword>
<accession>A0ABS2CL74</accession>
<dbReference type="EMBL" id="JAFDVD010000009">
    <property type="protein sequence ID" value="MBM6400626.1"/>
    <property type="molecule type" value="Genomic_DNA"/>
</dbReference>
<name>A0ABS2CL74_9MICO</name>
<keyword evidence="1" id="KW-1133">Transmembrane helix</keyword>
<feature type="transmembrane region" description="Helical" evidence="1">
    <location>
        <begin position="6"/>
        <end position="24"/>
    </location>
</feature>
<organism evidence="2 3">
    <name type="scientific">Phycicoccus sonneratiae</name>
    <dbReference type="NCBI Taxonomy" id="2807628"/>
    <lineage>
        <taxon>Bacteria</taxon>
        <taxon>Bacillati</taxon>
        <taxon>Actinomycetota</taxon>
        <taxon>Actinomycetes</taxon>
        <taxon>Micrococcales</taxon>
        <taxon>Intrasporangiaceae</taxon>
        <taxon>Phycicoccus</taxon>
    </lineage>
</organism>
<evidence type="ECO:0000313" key="3">
    <source>
        <dbReference type="Proteomes" id="UP001430172"/>
    </source>
</evidence>
<keyword evidence="1" id="KW-0472">Membrane</keyword>
<evidence type="ECO:0000313" key="2">
    <source>
        <dbReference type="EMBL" id="MBM6400626.1"/>
    </source>
</evidence>
<evidence type="ECO:0000256" key="1">
    <source>
        <dbReference type="SAM" id="Phobius"/>
    </source>
</evidence>
<proteinExistence type="predicted"/>
<keyword evidence="3" id="KW-1185">Reference proteome</keyword>
<protein>
    <submittedName>
        <fullName evidence="2">Uncharacterized protein</fullName>
    </submittedName>
</protein>